<keyword evidence="5 6" id="KW-0472">Membrane</keyword>
<dbReference type="NCBIfam" id="NF002460">
    <property type="entry name" value="PRK01658.1"/>
    <property type="match status" value="1"/>
</dbReference>
<keyword evidence="4 6" id="KW-1133">Transmembrane helix</keyword>
<evidence type="ECO:0000313" key="8">
    <source>
        <dbReference type="Proteomes" id="UP000028868"/>
    </source>
</evidence>
<feature type="transmembrane region" description="Helical" evidence="6">
    <location>
        <begin position="60"/>
        <end position="84"/>
    </location>
</feature>
<comment type="caution">
    <text evidence="7">The sequence shown here is derived from an EMBL/GenBank/DDBJ whole genome shotgun (WGS) entry which is preliminary data.</text>
</comment>
<reference evidence="7 8" key="2">
    <citation type="submission" date="2014-05" db="EMBL/GenBank/DDBJ databases">
        <title>Draft genome sequence of Halobacillus karajensis HK-03.</title>
        <authorList>
            <person name="Khelaifia S."/>
            <person name="Croce O."/>
            <person name="Lagier J.C."/>
            <person name="Raoult D."/>
        </authorList>
    </citation>
    <scope>NUCLEOTIDE SEQUENCE [LARGE SCALE GENOMIC DNA]</scope>
    <source>
        <strain evidence="7 8">HD-03</strain>
    </source>
</reference>
<reference evidence="8" key="1">
    <citation type="submission" date="2014-03" db="EMBL/GenBank/DDBJ databases">
        <authorList>
            <person name="Urmite Genomes U."/>
        </authorList>
    </citation>
    <scope>NUCLEOTIDE SEQUENCE [LARGE SCALE GENOMIC DNA]</scope>
    <source>
        <strain evidence="8">HD-03</strain>
    </source>
</reference>
<dbReference type="InterPro" id="IPR005538">
    <property type="entry name" value="LrgA/CidA"/>
</dbReference>
<dbReference type="AlphaFoldDB" id="A0A059NZA2"/>
<gene>
    <name evidence="7" type="primary">cidA</name>
    <name evidence="7" type="ORF">BN983_01685</name>
</gene>
<dbReference type="Pfam" id="PF03788">
    <property type="entry name" value="LrgA"/>
    <property type="match status" value="1"/>
</dbReference>
<evidence type="ECO:0000256" key="4">
    <source>
        <dbReference type="ARBA" id="ARBA00022989"/>
    </source>
</evidence>
<evidence type="ECO:0000256" key="1">
    <source>
        <dbReference type="ARBA" id="ARBA00004651"/>
    </source>
</evidence>
<protein>
    <submittedName>
        <fullName evidence="7">Holin-like protein CidA</fullName>
    </submittedName>
</protein>
<evidence type="ECO:0000313" key="7">
    <source>
        <dbReference type="EMBL" id="CDQ23457.1"/>
    </source>
</evidence>
<comment type="subcellular location">
    <subcellularLocation>
        <location evidence="1">Cell membrane</location>
        <topology evidence="1">Multi-pass membrane protein</topology>
    </subcellularLocation>
</comment>
<proteinExistence type="predicted"/>
<evidence type="ECO:0000256" key="3">
    <source>
        <dbReference type="ARBA" id="ARBA00022692"/>
    </source>
</evidence>
<sequence length="123" mass="13397">MSKAVTIILQIIGLYLIYLLGTAIQHTFNLFIPGSVIGLVLLFLLLSLKLVSERWITEGAGFMITHLPFFFIPATVGVMGYAYVFKGKGILLIFIGLLSTGLVMGISGSVAQRLAGRREKAHE</sequence>
<evidence type="ECO:0000256" key="2">
    <source>
        <dbReference type="ARBA" id="ARBA00022475"/>
    </source>
</evidence>
<feature type="transmembrane region" description="Helical" evidence="6">
    <location>
        <begin position="90"/>
        <end position="111"/>
    </location>
</feature>
<keyword evidence="8" id="KW-1185">Reference proteome</keyword>
<dbReference type="PANTHER" id="PTHR33931:SF6">
    <property type="entry name" value="INTEGRAL MEMBRANE PROTEIN YXZK-RELATED"/>
    <property type="match status" value="1"/>
</dbReference>
<name>A0A059NZA2_9BACI</name>
<dbReference type="PANTHER" id="PTHR33931">
    <property type="entry name" value="HOLIN-LIKE PROTEIN CIDA-RELATED"/>
    <property type="match status" value="1"/>
</dbReference>
<feature type="transmembrane region" description="Helical" evidence="6">
    <location>
        <begin position="30"/>
        <end position="48"/>
    </location>
</feature>
<accession>A0A059NZA2</accession>
<dbReference type="RefSeq" id="WP_035507230.1">
    <property type="nucleotide sequence ID" value="NZ_CCDH010000001.1"/>
</dbReference>
<dbReference type="GO" id="GO:0005886">
    <property type="term" value="C:plasma membrane"/>
    <property type="evidence" value="ECO:0007669"/>
    <property type="project" value="UniProtKB-SubCell"/>
</dbReference>
<dbReference type="Proteomes" id="UP000028868">
    <property type="component" value="Unassembled WGS sequence"/>
</dbReference>
<dbReference type="EMBL" id="CCDI010000001">
    <property type="protein sequence ID" value="CDQ23457.1"/>
    <property type="molecule type" value="Genomic_DNA"/>
</dbReference>
<organism evidence="7 8">
    <name type="scientific">Halobacillus karajensis</name>
    <dbReference type="NCBI Taxonomy" id="195088"/>
    <lineage>
        <taxon>Bacteria</taxon>
        <taxon>Bacillati</taxon>
        <taxon>Bacillota</taxon>
        <taxon>Bacilli</taxon>
        <taxon>Bacillales</taxon>
        <taxon>Bacillaceae</taxon>
        <taxon>Halobacillus</taxon>
    </lineage>
</organism>
<keyword evidence="3 6" id="KW-0812">Transmembrane</keyword>
<evidence type="ECO:0000256" key="5">
    <source>
        <dbReference type="ARBA" id="ARBA00023136"/>
    </source>
</evidence>
<feature type="transmembrane region" description="Helical" evidence="6">
    <location>
        <begin position="7"/>
        <end position="24"/>
    </location>
</feature>
<evidence type="ECO:0000256" key="6">
    <source>
        <dbReference type="SAM" id="Phobius"/>
    </source>
</evidence>
<keyword evidence="2" id="KW-1003">Cell membrane</keyword>